<dbReference type="InParanoid" id="A0A554N8S4"/>
<dbReference type="EMBL" id="QMDX01000006">
    <property type="protein sequence ID" value="TSD13797.1"/>
    <property type="molecule type" value="Genomic_DNA"/>
</dbReference>
<reference evidence="2 3" key="1">
    <citation type="submission" date="2018-06" db="EMBL/GenBank/DDBJ databases">
        <title>Natronomonas sp. F16-60 a new haloarchaeon isolated from a solar saltern of Isla Cristina, Huelva, Spain.</title>
        <authorList>
            <person name="Duran-Viseras A."/>
            <person name="Sanchez-Porro C."/>
            <person name="Ventosa A."/>
        </authorList>
    </citation>
    <scope>NUCLEOTIDE SEQUENCE [LARGE SCALE GENOMIC DNA]</scope>
    <source>
        <strain evidence="2 3">F16-60</strain>
    </source>
</reference>
<evidence type="ECO:0000313" key="2">
    <source>
        <dbReference type="EMBL" id="TSD13797.1"/>
    </source>
</evidence>
<evidence type="ECO:0000256" key="1">
    <source>
        <dbReference type="SAM" id="MobiDB-lite"/>
    </source>
</evidence>
<accession>A0A554N8S4</accession>
<dbReference type="Proteomes" id="UP000319894">
    <property type="component" value="Unassembled WGS sequence"/>
</dbReference>
<feature type="region of interest" description="Disordered" evidence="1">
    <location>
        <begin position="1"/>
        <end position="36"/>
    </location>
</feature>
<sequence length="65" mass="7450">MASRSHEAAGDGWEHDGGAPNAYRDPATERPPERERRLRARVAELETELERSEHRIQRTISTRPS</sequence>
<evidence type="ECO:0000313" key="3">
    <source>
        <dbReference type="Proteomes" id="UP000319894"/>
    </source>
</evidence>
<comment type="caution">
    <text evidence="2">The sequence shown here is derived from an EMBL/GenBank/DDBJ whole genome shotgun (WGS) entry which is preliminary data.</text>
</comment>
<name>A0A554N8S4_9EURY</name>
<feature type="compositionally biased region" description="Basic and acidic residues" evidence="1">
    <location>
        <begin position="1"/>
        <end position="17"/>
    </location>
</feature>
<feature type="compositionally biased region" description="Basic and acidic residues" evidence="1">
    <location>
        <begin position="26"/>
        <end position="36"/>
    </location>
</feature>
<keyword evidence="3" id="KW-1185">Reference proteome</keyword>
<organism evidence="2 3">
    <name type="scientific">Haloglomus irregulare</name>
    <dbReference type="NCBI Taxonomy" id="2234134"/>
    <lineage>
        <taxon>Archaea</taxon>
        <taxon>Methanobacteriati</taxon>
        <taxon>Methanobacteriota</taxon>
        <taxon>Stenosarchaea group</taxon>
        <taxon>Halobacteria</taxon>
        <taxon>Halobacteriales</taxon>
        <taxon>Natronomonadaceae</taxon>
        <taxon>Haloglomus</taxon>
    </lineage>
</organism>
<dbReference type="RefSeq" id="WP_144262316.1">
    <property type="nucleotide sequence ID" value="NZ_QMDX01000006.1"/>
</dbReference>
<proteinExistence type="predicted"/>
<dbReference type="AlphaFoldDB" id="A0A554N8S4"/>
<gene>
    <name evidence="2" type="ORF">DP107_11620</name>
</gene>
<protein>
    <submittedName>
        <fullName evidence="2">Uncharacterized protein</fullName>
    </submittedName>
</protein>